<gene>
    <name evidence="2" type="ORF">KI387_012182</name>
</gene>
<proteinExistence type="predicted"/>
<feature type="region of interest" description="Disordered" evidence="1">
    <location>
        <begin position="27"/>
        <end position="65"/>
    </location>
</feature>
<keyword evidence="3" id="KW-1185">Reference proteome</keyword>
<evidence type="ECO:0000313" key="2">
    <source>
        <dbReference type="EMBL" id="KAH9300599.1"/>
    </source>
</evidence>
<evidence type="ECO:0000256" key="1">
    <source>
        <dbReference type="SAM" id="MobiDB-lite"/>
    </source>
</evidence>
<comment type="caution">
    <text evidence="2">The sequence shown here is derived from an EMBL/GenBank/DDBJ whole genome shotgun (WGS) entry which is preliminary data.</text>
</comment>
<feature type="compositionally biased region" description="Basic residues" evidence="1">
    <location>
        <begin position="30"/>
        <end position="46"/>
    </location>
</feature>
<sequence length="78" mass="9130">MVFYMVGKHIKHLEVGASVGLLLAGVEGRRRSRSHSWSPRRKRSRSRTPPPDFRRGDEHVEGRKRRGTVPECIYFKRD</sequence>
<evidence type="ECO:0000313" key="3">
    <source>
        <dbReference type="Proteomes" id="UP000824469"/>
    </source>
</evidence>
<dbReference type="Proteomes" id="UP000824469">
    <property type="component" value="Unassembled WGS sequence"/>
</dbReference>
<accession>A0AA38CQ25</accession>
<protein>
    <submittedName>
        <fullName evidence="2">Uncharacterized protein</fullName>
    </submittedName>
</protein>
<dbReference type="AlphaFoldDB" id="A0AA38CQ25"/>
<feature type="compositionally biased region" description="Basic and acidic residues" evidence="1">
    <location>
        <begin position="52"/>
        <end position="61"/>
    </location>
</feature>
<name>A0AA38CQ25_TAXCH</name>
<dbReference type="EMBL" id="JAHRHJ020000009">
    <property type="protein sequence ID" value="KAH9300599.1"/>
    <property type="molecule type" value="Genomic_DNA"/>
</dbReference>
<feature type="non-terminal residue" evidence="2">
    <location>
        <position position="78"/>
    </location>
</feature>
<reference evidence="2 3" key="1">
    <citation type="journal article" date="2021" name="Nat. Plants">
        <title>The Taxus genome provides insights into paclitaxel biosynthesis.</title>
        <authorList>
            <person name="Xiong X."/>
            <person name="Gou J."/>
            <person name="Liao Q."/>
            <person name="Li Y."/>
            <person name="Zhou Q."/>
            <person name="Bi G."/>
            <person name="Li C."/>
            <person name="Du R."/>
            <person name="Wang X."/>
            <person name="Sun T."/>
            <person name="Guo L."/>
            <person name="Liang H."/>
            <person name="Lu P."/>
            <person name="Wu Y."/>
            <person name="Zhang Z."/>
            <person name="Ro D.K."/>
            <person name="Shang Y."/>
            <person name="Huang S."/>
            <person name="Yan J."/>
        </authorList>
    </citation>
    <scope>NUCLEOTIDE SEQUENCE [LARGE SCALE GENOMIC DNA]</scope>
    <source>
        <strain evidence="2">Ta-2019</strain>
    </source>
</reference>
<organism evidence="2 3">
    <name type="scientific">Taxus chinensis</name>
    <name type="common">Chinese yew</name>
    <name type="synonym">Taxus wallichiana var. chinensis</name>
    <dbReference type="NCBI Taxonomy" id="29808"/>
    <lineage>
        <taxon>Eukaryota</taxon>
        <taxon>Viridiplantae</taxon>
        <taxon>Streptophyta</taxon>
        <taxon>Embryophyta</taxon>
        <taxon>Tracheophyta</taxon>
        <taxon>Spermatophyta</taxon>
        <taxon>Pinopsida</taxon>
        <taxon>Pinidae</taxon>
        <taxon>Conifers II</taxon>
        <taxon>Cupressales</taxon>
        <taxon>Taxaceae</taxon>
        <taxon>Taxus</taxon>
    </lineage>
</organism>